<proteinExistence type="predicted"/>
<protein>
    <submittedName>
        <fullName evidence="2">Uncharacterized protein</fullName>
    </submittedName>
</protein>
<keyword evidence="1" id="KW-0812">Transmembrane</keyword>
<dbReference type="AlphaFoldDB" id="A0AAD6YXT6"/>
<feature type="transmembrane region" description="Helical" evidence="1">
    <location>
        <begin position="93"/>
        <end position="116"/>
    </location>
</feature>
<reference evidence="2" key="1">
    <citation type="submission" date="2023-03" db="EMBL/GenBank/DDBJ databases">
        <title>Massive genome expansion in bonnet fungi (Mycena s.s.) driven by repeated elements and novel gene families across ecological guilds.</title>
        <authorList>
            <consortium name="Lawrence Berkeley National Laboratory"/>
            <person name="Harder C.B."/>
            <person name="Miyauchi S."/>
            <person name="Viragh M."/>
            <person name="Kuo A."/>
            <person name="Thoen E."/>
            <person name="Andreopoulos B."/>
            <person name="Lu D."/>
            <person name="Skrede I."/>
            <person name="Drula E."/>
            <person name="Henrissat B."/>
            <person name="Morin E."/>
            <person name="Kohler A."/>
            <person name="Barry K."/>
            <person name="LaButti K."/>
            <person name="Morin E."/>
            <person name="Salamov A."/>
            <person name="Lipzen A."/>
            <person name="Mereny Z."/>
            <person name="Hegedus B."/>
            <person name="Baldrian P."/>
            <person name="Stursova M."/>
            <person name="Weitz H."/>
            <person name="Taylor A."/>
            <person name="Grigoriev I.V."/>
            <person name="Nagy L.G."/>
            <person name="Martin F."/>
            <person name="Kauserud H."/>
        </authorList>
    </citation>
    <scope>NUCLEOTIDE SEQUENCE</scope>
    <source>
        <strain evidence="2">CBHHK002</strain>
    </source>
</reference>
<comment type="caution">
    <text evidence="2">The sequence shown here is derived from an EMBL/GenBank/DDBJ whole genome shotgun (WGS) entry which is preliminary data.</text>
</comment>
<dbReference type="EMBL" id="JARIHO010000138">
    <property type="protein sequence ID" value="KAJ7301313.1"/>
    <property type="molecule type" value="Genomic_DNA"/>
</dbReference>
<organism evidence="2 3">
    <name type="scientific">Mycena albidolilacea</name>
    <dbReference type="NCBI Taxonomy" id="1033008"/>
    <lineage>
        <taxon>Eukaryota</taxon>
        <taxon>Fungi</taxon>
        <taxon>Dikarya</taxon>
        <taxon>Basidiomycota</taxon>
        <taxon>Agaricomycotina</taxon>
        <taxon>Agaricomycetes</taxon>
        <taxon>Agaricomycetidae</taxon>
        <taxon>Agaricales</taxon>
        <taxon>Marasmiineae</taxon>
        <taxon>Mycenaceae</taxon>
        <taxon>Mycena</taxon>
    </lineage>
</organism>
<evidence type="ECO:0000313" key="2">
    <source>
        <dbReference type="EMBL" id="KAJ7301313.1"/>
    </source>
</evidence>
<evidence type="ECO:0000313" key="3">
    <source>
        <dbReference type="Proteomes" id="UP001218218"/>
    </source>
</evidence>
<keyword evidence="1" id="KW-0472">Membrane</keyword>
<name>A0AAD6YXT6_9AGAR</name>
<evidence type="ECO:0000256" key="1">
    <source>
        <dbReference type="SAM" id="Phobius"/>
    </source>
</evidence>
<accession>A0AAD6YXT6</accession>
<keyword evidence="1" id="KW-1133">Transmembrane helix</keyword>
<gene>
    <name evidence="2" type="ORF">DFH08DRAFT_907027</name>
</gene>
<keyword evidence="3" id="KW-1185">Reference proteome</keyword>
<sequence length="163" mass="18011">MMWEILQAVESDEVQVEGDRGEDKGVHFRPRSACLLLPGLPGIEDSACASFTAGPLPAVPLHQCRLFPNPTIFCAPDPRSARNPIANGQLKSRLALCIFTIPLTALAALTLCFPATTLHAHRIRRRLPHQFTWPCLRLLAPALHPHIYLSRVFTAHSQNPSLL</sequence>
<dbReference type="Proteomes" id="UP001218218">
    <property type="component" value="Unassembled WGS sequence"/>
</dbReference>